<accession>A0A9N8PZU1</accession>
<evidence type="ECO:0000313" key="2">
    <source>
        <dbReference type="Proteomes" id="UP001154114"/>
    </source>
</evidence>
<reference evidence="1" key="1">
    <citation type="submission" date="2021-12" db="EMBL/GenBank/DDBJ databases">
        <authorList>
            <person name="King R."/>
        </authorList>
    </citation>
    <scope>NUCLEOTIDE SEQUENCE</scope>
</reference>
<evidence type="ECO:0000313" key="1">
    <source>
        <dbReference type="EMBL" id="CAD0204888.1"/>
    </source>
</evidence>
<gene>
    <name evidence="1" type="ORF">CINC_LOCUS7193</name>
</gene>
<protein>
    <submittedName>
        <fullName evidence="1">Uncharacterized protein</fullName>
    </submittedName>
</protein>
<dbReference type="InterPro" id="IPR011029">
    <property type="entry name" value="DEATH-like_dom_sf"/>
</dbReference>
<dbReference type="Gene3D" id="1.10.533.10">
    <property type="entry name" value="Death Domain, Fas"/>
    <property type="match status" value="1"/>
</dbReference>
<proteinExistence type="predicted"/>
<keyword evidence="2" id="KW-1185">Reference proteome</keyword>
<sequence length="189" mass="21249">MAAAGDVCAGLLRHKHILLRELCDTNILDVLVKKGIFNLNEFELVTGAADSDKCNYFIEIVSKQSGVKLNDLCVVLSKECPKLSKELMNDRHRFIVNAIDSWPNTNPLTDWSSQFTIALVENWSINGLIGFRRSGITPSICMRPDAHTCIDPELQQSHLKEQLREPERIIVIALRFGMETVVNRLSAES</sequence>
<dbReference type="Proteomes" id="UP001154114">
    <property type="component" value="Chromosome 22"/>
</dbReference>
<name>A0A9N8PZU1_CHRIL</name>
<dbReference type="SUPFAM" id="SSF47986">
    <property type="entry name" value="DEATH domain"/>
    <property type="match status" value="1"/>
</dbReference>
<organism evidence="1 2">
    <name type="scientific">Chrysodeixis includens</name>
    <name type="common">Soybean looper</name>
    <name type="synonym">Pseudoplusia includens</name>
    <dbReference type="NCBI Taxonomy" id="689277"/>
    <lineage>
        <taxon>Eukaryota</taxon>
        <taxon>Metazoa</taxon>
        <taxon>Ecdysozoa</taxon>
        <taxon>Arthropoda</taxon>
        <taxon>Hexapoda</taxon>
        <taxon>Insecta</taxon>
        <taxon>Pterygota</taxon>
        <taxon>Neoptera</taxon>
        <taxon>Endopterygota</taxon>
        <taxon>Lepidoptera</taxon>
        <taxon>Glossata</taxon>
        <taxon>Ditrysia</taxon>
        <taxon>Noctuoidea</taxon>
        <taxon>Noctuidae</taxon>
        <taxon>Plusiinae</taxon>
        <taxon>Chrysodeixis</taxon>
    </lineage>
</organism>
<dbReference type="OrthoDB" id="10031931at2759"/>
<dbReference type="EMBL" id="LR824025">
    <property type="protein sequence ID" value="CAD0204888.1"/>
    <property type="molecule type" value="Genomic_DNA"/>
</dbReference>
<dbReference type="AlphaFoldDB" id="A0A9N8PZU1"/>